<evidence type="ECO:0000313" key="3">
    <source>
        <dbReference type="EMBL" id="GKT23639.1"/>
    </source>
</evidence>
<feature type="region of interest" description="Disordered" evidence="1">
    <location>
        <begin position="421"/>
        <end position="451"/>
    </location>
</feature>
<feature type="region of interest" description="Disordered" evidence="1">
    <location>
        <begin position="304"/>
        <end position="363"/>
    </location>
</feature>
<evidence type="ECO:0000259" key="2">
    <source>
        <dbReference type="SMART" id="SM01362"/>
    </source>
</evidence>
<feature type="compositionally biased region" description="Basic and acidic residues" evidence="1">
    <location>
        <begin position="36"/>
        <end position="52"/>
    </location>
</feature>
<dbReference type="Pfam" id="PF22298">
    <property type="entry name" value="Tsr1_G-like"/>
    <property type="match status" value="1"/>
</dbReference>
<evidence type="ECO:0000256" key="1">
    <source>
        <dbReference type="SAM" id="MobiDB-lite"/>
    </source>
</evidence>
<accession>A0ABQ5JZM4</accession>
<dbReference type="PANTHER" id="PTHR12858:SF1">
    <property type="entry name" value="PRE-RRNA-PROCESSING PROTEIN TSR1 HOMOLOG"/>
    <property type="match status" value="1"/>
</dbReference>
<dbReference type="SMART" id="SM01362">
    <property type="entry name" value="DUF663"/>
    <property type="match status" value="1"/>
</dbReference>
<dbReference type="Proteomes" id="UP001057375">
    <property type="component" value="Unassembled WGS sequence"/>
</dbReference>
<feature type="compositionally biased region" description="Acidic residues" evidence="1">
    <location>
        <begin position="430"/>
        <end position="451"/>
    </location>
</feature>
<dbReference type="PANTHER" id="PTHR12858">
    <property type="entry name" value="RIBOSOME BIOGENESIS PROTEIN"/>
    <property type="match status" value="1"/>
</dbReference>
<feature type="compositionally biased region" description="Polar residues" evidence="1">
    <location>
        <begin position="24"/>
        <end position="34"/>
    </location>
</feature>
<feature type="domain" description="Ribosome biogenesis protein BMS1/TSR1 C-terminal" evidence="2">
    <location>
        <begin position="463"/>
        <end position="841"/>
    </location>
</feature>
<sequence>MIGVKSPFDGMARKKEKGRVDKTIISSKSFGSHRQLTKDARKLKSKQKRDLLKSQQRAQRQPKVFRHIAILSLSESVDAEEYRHHLIADCEEPINNIDFLDVTGKPRSSDDATPQKPVNKPWMIRYKPQKQNLLIYSVPRNLDAVLAAGYSADIFLIIVDAYRGTDDEGDRFYKALKAQGICSVVGVLANLGLETKKQQKHNKRAMTYFFKYNFDSDSPVLMADASNNIMRHLCSVKSHQVPWLDCRPRVSVLGAKMTDSKDCLDFVGVVQGGIVDVGPVWACGAVGGGMCECVAIEKVLPHKKQHSSSSSSKSNVEEEEEGAVAGATSLKDEQGSDQPTPKSLLAGSVSSEEEDESMSTVAVNTKKNATTTASDAASIVSQSSEQAVARFEKEEEEEVVDHIETFEELYTTVDGDSFKRKKGGLKQTTDGEEGEEEEGEIARMDEEEEGEDEWIYDRIDPDEVDTPDIPMRDRFSKYIGLKSFRTTPWPANDVPDIFSSFTQFRSYSNAKRRVEDMVASQNKYSLIHKTDDSLIRVGDVVKMRLRVDPSKFHGFYSKMFGMAPSDVSVPPSASVLCELMNSSPLPLSVFSLFKFEHDPTVMHLRVQKRRKVTFGEDGEEVEDEEREEEEELRGAYIHKKALQKSLISGEDGTASSEDEKEENYKRPVCRIRVGFMCIDCRPIVSVPPDLGGDKYKELRTDRHDISYIIMSFVGPMILTHMPVLVFQEDTSTSPCVETSSGHPLDITYTGKIHSCNPSLPLIRRIIVAGHPMKVGQRLQTVRDLFQDIDDIRYYKPVELATKHGKYGFIQESVGMHGKFKASFNHPITHADTVMLKLYRRISCKFSDVCPFGAKKIDCKEFDEEDSILDE</sequence>
<evidence type="ECO:0000313" key="4">
    <source>
        <dbReference type="Proteomes" id="UP001057375"/>
    </source>
</evidence>
<proteinExistence type="predicted"/>
<reference evidence="3" key="1">
    <citation type="submission" date="2022-03" db="EMBL/GenBank/DDBJ databases">
        <title>Draft genome sequence of Aduncisulcus paluster, a free-living microaerophilic Fornicata.</title>
        <authorList>
            <person name="Yuyama I."/>
            <person name="Kume K."/>
            <person name="Tamura T."/>
            <person name="Inagaki Y."/>
            <person name="Hashimoto T."/>
        </authorList>
    </citation>
    <scope>NUCLEOTIDE SEQUENCE</scope>
    <source>
        <strain evidence="3">NY0171</strain>
    </source>
</reference>
<comment type="caution">
    <text evidence="3">The sequence shown here is derived from an EMBL/GenBank/DDBJ whole genome shotgun (WGS) entry which is preliminary data.</text>
</comment>
<protein>
    <submittedName>
        <fullName evidence="3">Ribosome biogenesis protein Bms1/Tsr1 like protein</fullName>
    </submittedName>
</protein>
<keyword evidence="4" id="KW-1185">Reference proteome</keyword>
<name>A0ABQ5JZM4_9EUKA</name>
<organism evidence="3 4">
    <name type="scientific">Aduncisulcus paluster</name>
    <dbReference type="NCBI Taxonomy" id="2918883"/>
    <lineage>
        <taxon>Eukaryota</taxon>
        <taxon>Metamonada</taxon>
        <taxon>Carpediemonas-like organisms</taxon>
        <taxon>Aduncisulcus</taxon>
    </lineage>
</organism>
<dbReference type="InterPro" id="IPR039761">
    <property type="entry name" value="Bms1/Tsr1"/>
</dbReference>
<dbReference type="Pfam" id="PF04950">
    <property type="entry name" value="RIBIOP_C"/>
    <property type="match status" value="2"/>
</dbReference>
<feature type="region of interest" description="Disordered" evidence="1">
    <location>
        <begin position="1"/>
        <end position="58"/>
    </location>
</feature>
<gene>
    <name evidence="3" type="ORF">ADUPG1_012487</name>
</gene>
<dbReference type="EMBL" id="BQXS01012477">
    <property type="protein sequence ID" value="GKT23639.1"/>
    <property type="molecule type" value="Genomic_DNA"/>
</dbReference>
<dbReference type="InterPro" id="IPR007034">
    <property type="entry name" value="BMS1_TSR1_C"/>
</dbReference>